<keyword evidence="3 5" id="KW-1133">Transmembrane helix</keyword>
<accession>A0ABZ3H5Y0</accession>
<dbReference type="EMBL" id="CP087714">
    <property type="protein sequence ID" value="XAT64213.1"/>
    <property type="molecule type" value="Genomic_DNA"/>
</dbReference>
<evidence type="ECO:0000256" key="2">
    <source>
        <dbReference type="ARBA" id="ARBA00022692"/>
    </source>
</evidence>
<keyword evidence="4 5" id="KW-0472">Membrane</keyword>
<evidence type="ECO:0000259" key="6">
    <source>
        <dbReference type="Pfam" id="PF01699"/>
    </source>
</evidence>
<name>A0ABZ3H5Y0_GEOAI</name>
<dbReference type="InterPro" id="IPR004481">
    <property type="entry name" value="K/Na/Ca-exchanger"/>
</dbReference>
<feature type="domain" description="Sodium/calcium exchanger membrane region" evidence="6">
    <location>
        <begin position="5"/>
        <end position="143"/>
    </location>
</feature>
<feature type="transmembrane region" description="Helical" evidence="5">
    <location>
        <begin position="68"/>
        <end position="92"/>
    </location>
</feature>
<reference evidence="7 8" key="1">
    <citation type="submission" date="2021-11" db="EMBL/GenBank/DDBJ databases">
        <title>Whole genome of Geoglobus acetivorans.</title>
        <authorList>
            <person name="Liu D."/>
        </authorList>
    </citation>
    <scope>NUCLEOTIDE SEQUENCE [LARGE SCALE GENOMIC DNA]</scope>
    <source>
        <strain evidence="7 8">SBH6</strain>
    </source>
</reference>
<evidence type="ECO:0000256" key="3">
    <source>
        <dbReference type="ARBA" id="ARBA00022989"/>
    </source>
</evidence>
<dbReference type="RefSeq" id="WP_203218938.1">
    <property type="nucleotide sequence ID" value="NZ_CP087714.1"/>
</dbReference>
<dbReference type="InterPro" id="IPR004837">
    <property type="entry name" value="NaCa_Exmemb"/>
</dbReference>
<feature type="transmembrane region" description="Helical" evidence="5">
    <location>
        <begin position="231"/>
        <end position="251"/>
    </location>
</feature>
<feature type="domain" description="Sodium/calcium exchanger membrane region" evidence="6">
    <location>
        <begin position="163"/>
        <end position="299"/>
    </location>
</feature>
<evidence type="ECO:0000313" key="8">
    <source>
        <dbReference type="Proteomes" id="UP001492541"/>
    </source>
</evidence>
<feature type="transmembrane region" description="Helical" evidence="5">
    <location>
        <begin position="257"/>
        <end position="275"/>
    </location>
</feature>
<dbReference type="Pfam" id="PF01699">
    <property type="entry name" value="Na_Ca_ex"/>
    <property type="match status" value="2"/>
</dbReference>
<dbReference type="Gene3D" id="1.20.1420.30">
    <property type="entry name" value="NCX, central ion-binding region"/>
    <property type="match status" value="1"/>
</dbReference>
<dbReference type="GeneID" id="90448471"/>
<sequence length="305" mass="32112">MIFWVAVFVLSIATLIKSSDYFTGSAEKLGTHLGLPHFILGVTVVAIGTSLPELASSVAAMTMGSPEIVAGNVVGSNITNIFLIIGLSGIVGKKITIQYDLLRVDLPLLIASAFMLAILAYDGSFSIADGVISIAGLAVYLGYAAKTANDGGNRSERFGIKDAVVLAGSAILLYLSAEYTVKSVVEISHELGMGAEIIAATAVALGTSLPELSVSLVAARRGKSEIAIGNVLGSNIFNSFGVTGISALFGTVIFPEIIRSFALPLMVVATLMYFFMTQDRQMTGWEGAMLLIFYVYYLGRVLGLM</sequence>
<comment type="subcellular location">
    <subcellularLocation>
        <location evidence="1">Membrane</location>
        <topology evidence="1">Multi-pass membrane protein</topology>
    </subcellularLocation>
</comment>
<dbReference type="PANTHER" id="PTHR10846">
    <property type="entry name" value="SODIUM/POTASSIUM/CALCIUM EXCHANGER"/>
    <property type="match status" value="1"/>
</dbReference>
<dbReference type="NCBIfam" id="TIGR00367">
    <property type="entry name" value="calcium/sodium antiporter"/>
    <property type="match status" value="1"/>
</dbReference>
<dbReference type="InterPro" id="IPR044880">
    <property type="entry name" value="NCX_ion-bd_dom_sf"/>
</dbReference>
<keyword evidence="2 5" id="KW-0812">Transmembrane</keyword>
<organism evidence="7 8">
    <name type="scientific">Geoglobus acetivorans</name>
    <dbReference type="NCBI Taxonomy" id="565033"/>
    <lineage>
        <taxon>Archaea</taxon>
        <taxon>Methanobacteriati</taxon>
        <taxon>Methanobacteriota</taxon>
        <taxon>Archaeoglobi</taxon>
        <taxon>Archaeoglobales</taxon>
        <taxon>Archaeoglobaceae</taxon>
        <taxon>Geoglobus</taxon>
    </lineage>
</organism>
<dbReference type="Proteomes" id="UP001492541">
    <property type="component" value="Chromosome"/>
</dbReference>
<evidence type="ECO:0000256" key="5">
    <source>
        <dbReference type="SAM" id="Phobius"/>
    </source>
</evidence>
<gene>
    <name evidence="7" type="ORF">LPQ35_02265</name>
</gene>
<dbReference type="PANTHER" id="PTHR10846:SF8">
    <property type="entry name" value="INNER MEMBRANE PROTEIN YRBG"/>
    <property type="match status" value="1"/>
</dbReference>
<feature type="transmembrane region" description="Helical" evidence="5">
    <location>
        <begin position="104"/>
        <end position="121"/>
    </location>
</feature>
<keyword evidence="8" id="KW-1185">Reference proteome</keyword>
<feature type="transmembrane region" description="Helical" evidence="5">
    <location>
        <begin position="127"/>
        <end position="146"/>
    </location>
</feature>
<evidence type="ECO:0000256" key="4">
    <source>
        <dbReference type="ARBA" id="ARBA00023136"/>
    </source>
</evidence>
<feature type="transmembrane region" description="Helical" evidence="5">
    <location>
        <begin position="282"/>
        <end position="299"/>
    </location>
</feature>
<feature type="transmembrane region" description="Helical" evidence="5">
    <location>
        <begin position="197"/>
        <end position="219"/>
    </location>
</feature>
<evidence type="ECO:0000313" key="7">
    <source>
        <dbReference type="EMBL" id="XAT64213.1"/>
    </source>
</evidence>
<feature type="transmembrane region" description="Helical" evidence="5">
    <location>
        <begin position="158"/>
        <end position="177"/>
    </location>
</feature>
<evidence type="ECO:0000256" key="1">
    <source>
        <dbReference type="ARBA" id="ARBA00004141"/>
    </source>
</evidence>
<protein>
    <submittedName>
        <fullName evidence="7">Calcium/sodium antiporter</fullName>
    </submittedName>
</protein>
<proteinExistence type="predicted"/>